<dbReference type="STRING" id="571298.SAMN04488026_107622"/>
<proteinExistence type="predicted"/>
<protein>
    <submittedName>
        <fullName evidence="1">Uncharacterized protein</fullName>
    </submittedName>
</protein>
<evidence type="ECO:0000313" key="2">
    <source>
        <dbReference type="Proteomes" id="UP000199382"/>
    </source>
</evidence>
<dbReference type="RefSeq" id="WP_093163139.1">
    <property type="nucleotide sequence ID" value="NZ_FNEK01000076.1"/>
</dbReference>
<accession>A0A1G9IU22</accession>
<dbReference type="SUPFAM" id="SSF81853">
    <property type="entry name" value="Family 10 polysaccharide lyase"/>
    <property type="match status" value="1"/>
</dbReference>
<organism evidence="1 2">
    <name type="scientific">Aliiruegeria lutimaris</name>
    <dbReference type="NCBI Taxonomy" id="571298"/>
    <lineage>
        <taxon>Bacteria</taxon>
        <taxon>Pseudomonadati</taxon>
        <taxon>Pseudomonadota</taxon>
        <taxon>Alphaproteobacteria</taxon>
        <taxon>Rhodobacterales</taxon>
        <taxon>Roseobacteraceae</taxon>
        <taxon>Aliiruegeria</taxon>
    </lineage>
</organism>
<keyword evidence="2" id="KW-1185">Reference proteome</keyword>
<dbReference type="OrthoDB" id="9766989at2"/>
<reference evidence="1 2" key="1">
    <citation type="submission" date="2016-10" db="EMBL/GenBank/DDBJ databases">
        <authorList>
            <person name="de Groot N.N."/>
        </authorList>
    </citation>
    <scope>NUCLEOTIDE SEQUENCE [LARGE SCALE GENOMIC DNA]</scope>
    <source>
        <strain evidence="1 2">DSM 25294</strain>
    </source>
</reference>
<name>A0A1G9IU22_9RHOB</name>
<dbReference type="Gene3D" id="1.50.10.20">
    <property type="match status" value="1"/>
</dbReference>
<evidence type="ECO:0000313" key="1">
    <source>
        <dbReference type="EMBL" id="SDL28670.1"/>
    </source>
</evidence>
<dbReference type="EMBL" id="FNEK01000076">
    <property type="protein sequence ID" value="SDL28670.1"/>
    <property type="molecule type" value="Genomic_DNA"/>
</dbReference>
<dbReference type="AlphaFoldDB" id="A0A1G9IU22"/>
<gene>
    <name evidence="1" type="ORF">SAMN04488026_107622</name>
</gene>
<sequence length="349" mass="38442">MSEMRARLYRLGAQSLAKILTHQDRVPHSPTYGCFDRNFWHLRITDFPSGMAQEFVLPLALAHAHPFEGNPFHQNETIREWIRAGIAYAALSAHKDGSCDDYYPFEKAAGAAAFSQYAMLEALRLTGLDPVPFLPFLKLRGDWLGKHQESGRLSNHEALIANGLLRLAVLSGDQDFAGMAERRVERLLSWQSDEGWFFEYQGADPGYLTLTIANMAEIDALRPDQGLRPAIGKAIDFLAGIQPPDGWLGGEWTSRNTNNYFPHGMEVCGAWHPVALTVNDSAVAAMDPAPEYDDDHILAHHSWSCLKAAIGWCATRPKAAGALPEAGLSIRRAGASTLLVATKKGGSYR</sequence>
<dbReference type="Proteomes" id="UP000199382">
    <property type="component" value="Unassembled WGS sequence"/>
</dbReference>